<comment type="catalytic activity">
    <reaction evidence="13">
        <text>2'-deoxycytidine + H2O + H(+) = 2'-deoxyuridine + NH4(+)</text>
        <dbReference type="Rhea" id="RHEA:13433"/>
        <dbReference type="ChEBI" id="CHEBI:15377"/>
        <dbReference type="ChEBI" id="CHEBI:15378"/>
        <dbReference type="ChEBI" id="CHEBI:15698"/>
        <dbReference type="ChEBI" id="CHEBI:16450"/>
        <dbReference type="ChEBI" id="CHEBI:28938"/>
        <dbReference type="EC" id="3.5.4.5"/>
    </reaction>
</comment>
<proteinExistence type="inferred from homology"/>
<keyword evidence="6 13" id="KW-0378">Hydrolase</keyword>
<feature type="binding site" evidence="11">
    <location>
        <begin position="49"/>
        <end position="55"/>
    </location>
    <ligand>
        <name>substrate</name>
    </ligand>
</feature>
<reference evidence="15" key="1">
    <citation type="journal article" date="2019" name="bioRxiv">
        <title>The Genome of the Zebra Mussel, Dreissena polymorpha: A Resource for Invasive Species Research.</title>
        <authorList>
            <person name="McCartney M.A."/>
            <person name="Auch B."/>
            <person name="Kono T."/>
            <person name="Mallez S."/>
            <person name="Zhang Y."/>
            <person name="Obille A."/>
            <person name="Becker A."/>
            <person name="Abrahante J.E."/>
            <person name="Garbe J."/>
            <person name="Badalamenti J.P."/>
            <person name="Herman A."/>
            <person name="Mangelson H."/>
            <person name="Liachko I."/>
            <person name="Sullivan S."/>
            <person name="Sone E.D."/>
            <person name="Koren S."/>
            <person name="Silverstein K.A.T."/>
            <person name="Beckman K.B."/>
            <person name="Gohl D.M."/>
        </authorList>
    </citation>
    <scope>NUCLEOTIDE SEQUENCE</scope>
    <source>
        <strain evidence="15">Duluth1</strain>
        <tissue evidence="15">Whole animal</tissue>
    </source>
</reference>
<keyword evidence="16" id="KW-1185">Reference proteome</keyword>
<dbReference type="InterPro" id="IPR050202">
    <property type="entry name" value="Cyt/Deoxycyt_deaminase"/>
</dbReference>
<evidence type="ECO:0000256" key="6">
    <source>
        <dbReference type="ARBA" id="ARBA00022801"/>
    </source>
</evidence>
<keyword evidence="7 12" id="KW-0862">Zinc</keyword>
<dbReference type="EMBL" id="JAIWYP010000005">
    <property type="protein sequence ID" value="KAH3818444.1"/>
    <property type="molecule type" value="Genomic_DNA"/>
</dbReference>
<evidence type="ECO:0000313" key="15">
    <source>
        <dbReference type="EMBL" id="KAH3818444.1"/>
    </source>
</evidence>
<organism evidence="15 16">
    <name type="scientific">Dreissena polymorpha</name>
    <name type="common">Zebra mussel</name>
    <name type="synonym">Mytilus polymorpha</name>
    <dbReference type="NCBI Taxonomy" id="45954"/>
    <lineage>
        <taxon>Eukaryota</taxon>
        <taxon>Metazoa</taxon>
        <taxon>Spiralia</taxon>
        <taxon>Lophotrochozoa</taxon>
        <taxon>Mollusca</taxon>
        <taxon>Bivalvia</taxon>
        <taxon>Autobranchia</taxon>
        <taxon>Heteroconchia</taxon>
        <taxon>Euheterodonta</taxon>
        <taxon>Imparidentia</taxon>
        <taxon>Neoheterodontei</taxon>
        <taxon>Myida</taxon>
        <taxon>Dreissenoidea</taxon>
        <taxon>Dreissenidae</taxon>
        <taxon>Dreissena</taxon>
    </lineage>
</organism>
<dbReference type="GO" id="GO:0005829">
    <property type="term" value="C:cytosol"/>
    <property type="evidence" value="ECO:0007669"/>
    <property type="project" value="TreeGrafter"/>
</dbReference>
<dbReference type="Pfam" id="PF00383">
    <property type="entry name" value="dCMP_cyt_deam_1"/>
    <property type="match status" value="1"/>
</dbReference>
<protein>
    <recommendedName>
        <fullName evidence="4 13">Cytidine deaminase</fullName>
        <ecNumber evidence="4 13">3.5.4.5</ecNumber>
    </recommendedName>
    <alternativeName>
        <fullName evidence="8 13">Cytidine aminohydrolase</fullName>
    </alternativeName>
</protein>
<dbReference type="PANTHER" id="PTHR11644:SF2">
    <property type="entry name" value="CYTIDINE DEAMINASE"/>
    <property type="match status" value="1"/>
</dbReference>
<name>A0A9D4GN14_DREPO</name>
<dbReference type="InterPro" id="IPR002125">
    <property type="entry name" value="CMP_dCMP_dom"/>
</dbReference>
<feature type="binding site" evidence="12">
    <location>
        <position position="94"/>
    </location>
    <ligand>
        <name>Zn(2+)</name>
        <dbReference type="ChEBI" id="CHEBI:29105"/>
        <note>catalytic</note>
    </ligand>
</feature>
<dbReference type="FunFam" id="3.40.140.10:FF:000008">
    <property type="entry name" value="Cytidine deaminase"/>
    <property type="match status" value="1"/>
</dbReference>
<evidence type="ECO:0000256" key="1">
    <source>
        <dbReference type="ARBA" id="ARBA00001947"/>
    </source>
</evidence>
<comment type="catalytic activity">
    <reaction evidence="9 13">
        <text>cytidine + H2O + H(+) = uridine + NH4(+)</text>
        <dbReference type="Rhea" id="RHEA:16069"/>
        <dbReference type="ChEBI" id="CHEBI:15377"/>
        <dbReference type="ChEBI" id="CHEBI:15378"/>
        <dbReference type="ChEBI" id="CHEBI:16704"/>
        <dbReference type="ChEBI" id="CHEBI:17562"/>
        <dbReference type="ChEBI" id="CHEBI:28938"/>
        <dbReference type="EC" id="3.5.4.5"/>
    </reaction>
</comment>
<evidence type="ECO:0000256" key="10">
    <source>
        <dbReference type="PIRSR" id="PIRSR606262-1"/>
    </source>
</evidence>
<evidence type="ECO:0000256" key="9">
    <source>
        <dbReference type="ARBA" id="ARBA00049558"/>
    </source>
</evidence>
<dbReference type="Proteomes" id="UP000828390">
    <property type="component" value="Unassembled WGS sequence"/>
</dbReference>
<evidence type="ECO:0000256" key="4">
    <source>
        <dbReference type="ARBA" id="ARBA00012783"/>
    </source>
</evidence>
<evidence type="ECO:0000256" key="5">
    <source>
        <dbReference type="ARBA" id="ARBA00022723"/>
    </source>
</evidence>
<reference evidence="15" key="2">
    <citation type="submission" date="2020-11" db="EMBL/GenBank/DDBJ databases">
        <authorList>
            <person name="McCartney M.A."/>
            <person name="Auch B."/>
            <person name="Kono T."/>
            <person name="Mallez S."/>
            <person name="Becker A."/>
            <person name="Gohl D.M."/>
            <person name="Silverstein K.A.T."/>
            <person name="Koren S."/>
            <person name="Bechman K.B."/>
            <person name="Herman A."/>
            <person name="Abrahante J.E."/>
            <person name="Garbe J."/>
        </authorList>
    </citation>
    <scope>NUCLEOTIDE SEQUENCE</scope>
    <source>
        <strain evidence="15">Duluth1</strain>
        <tissue evidence="15">Whole animal</tissue>
    </source>
</reference>
<comment type="cofactor">
    <cofactor evidence="1 12 13">
        <name>Zn(2+)</name>
        <dbReference type="ChEBI" id="CHEBI:29105"/>
    </cofactor>
</comment>
<sequence length="145" mass="15979">MEVSTLDEKLRELVEAAVAVKVNAYCPYSNFRVGAAILCADGSIYSGCNVENASYGLTVCAERVAVTNAVTHGRRDIQAVAVSCDIKGDFKGPCGVCRQVLAEFNLDMDMYLTKPDMTYRKVTLRELLPMAFTPKTLEEERILTE</sequence>
<dbReference type="SUPFAM" id="SSF53927">
    <property type="entry name" value="Cytidine deaminase-like"/>
    <property type="match status" value="1"/>
</dbReference>
<comment type="function">
    <text evidence="2 13">This enzyme scavenges exogenous and endogenous cytidine and 2'-deoxycytidine for UMP synthesis.</text>
</comment>
<evidence type="ECO:0000256" key="7">
    <source>
        <dbReference type="ARBA" id="ARBA00022833"/>
    </source>
</evidence>
<feature type="active site" description="Proton donor" evidence="10">
    <location>
        <position position="62"/>
    </location>
</feature>
<dbReference type="GO" id="GO:0055086">
    <property type="term" value="P:nucleobase-containing small molecule metabolic process"/>
    <property type="evidence" value="ECO:0007669"/>
    <property type="project" value="UniProtKB-ARBA"/>
</dbReference>
<comment type="similarity">
    <text evidence="3 13">Belongs to the cytidine and deoxycytidylate deaminase family.</text>
</comment>
<dbReference type="PROSITE" id="PS51747">
    <property type="entry name" value="CYT_DCMP_DEAMINASES_2"/>
    <property type="match status" value="1"/>
</dbReference>
<evidence type="ECO:0000256" key="2">
    <source>
        <dbReference type="ARBA" id="ARBA00003949"/>
    </source>
</evidence>
<accession>A0A9D4GN14</accession>
<evidence type="ECO:0000256" key="3">
    <source>
        <dbReference type="ARBA" id="ARBA00006576"/>
    </source>
</evidence>
<evidence type="ECO:0000256" key="11">
    <source>
        <dbReference type="PIRSR" id="PIRSR606262-2"/>
    </source>
</evidence>
<dbReference type="NCBIfam" id="TIGR01354">
    <property type="entry name" value="cyt_deam_tetra"/>
    <property type="match status" value="1"/>
</dbReference>
<dbReference type="GO" id="GO:0042802">
    <property type="term" value="F:identical protein binding"/>
    <property type="evidence" value="ECO:0007669"/>
    <property type="project" value="UniProtKB-ARBA"/>
</dbReference>
<dbReference type="Gene3D" id="3.40.140.10">
    <property type="entry name" value="Cytidine Deaminase, domain 2"/>
    <property type="match status" value="1"/>
</dbReference>
<dbReference type="InterPro" id="IPR016193">
    <property type="entry name" value="Cytidine_deaminase-like"/>
</dbReference>
<feature type="domain" description="CMP/dCMP-type deaminase" evidence="14">
    <location>
        <begin position="8"/>
        <end position="135"/>
    </location>
</feature>
<dbReference type="EC" id="3.5.4.5" evidence="4 13"/>
<keyword evidence="5 12" id="KW-0479">Metal-binding</keyword>
<dbReference type="PROSITE" id="PS00903">
    <property type="entry name" value="CYT_DCMP_DEAMINASES_1"/>
    <property type="match status" value="1"/>
</dbReference>
<evidence type="ECO:0000256" key="13">
    <source>
        <dbReference type="RuleBase" id="RU364006"/>
    </source>
</evidence>
<dbReference type="GO" id="GO:0004126">
    <property type="term" value="F:cytidine deaminase activity"/>
    <property type="evidence" value="ECO:0007669"/>
    <property type="project" value="UniProtKB-UniRule"/>
</dbReference>
<dbReference type="InterPro" id="IPR016192">
    <property type="entry name" value="APOBEC/CMP_deaminase_Zn-bd"/>
</dbReference>
<evidence type="ECO:0000313" key="16">
    <source>
        <dbReference type="Proteomes" id="UP000828390"/>
    </source>
</evidence>
<dbReference type="GO" id="GO:0008270">
    <property type="term" value="F:zinc ion binding"/>
    <property type="evidence" value="ECO:0007669"/>
    <property type="project" value="UniProtKB-UniRule"/>
</dbReference>
<dbReference type="PANTHER" id="PTHR11644">
    <property type="entry name" value="CYTIDINE DEAMINASE"/>
    <property type="match status" value="1"/>
</dbReference>
<comment type="caution">
    <text evidence="15">The sequence shown here is derived from an EMBL/GenBank/DDBJ whole genome shotgun (WGS) entry which is preliminary data.</text>
</comment>
<dbReference type="InterPro" id="IPR006262">
    <property type="entry name" value="Cyt_deam_tetra"/>
</dbReference>
<dbReference type="GO" id="GO:0072527">
    <property type="term" value="P:pyrimidine-containing compound metabolic process"/>
    <property type="evidence" value="ECO:0007669"/>
    <property type="project" value="UniProtKB-ARBA"/>
</dbReference>
<gene>
    <name evidence="15" type="ORF">DPMN_120166</name>
</gene>
<evidence type="ECO:0000259" key="14">
    <source>
        <dbReference type="PROSITE" id="PS51747"/>
    </source>
</evidence>
<dbReference type="CDD" id="cd01283">
    <property type="entry name" value="cytidine_deaminase"/>
    <property type="match status" value="1"/>
</dbReference>
<feature type="binding site" evidence="12">
    <location>
        <position position="60"/>
    </location>
    <ligand>
        <name>Zn(2+)</name>
        <dbReference type="ChEBI" id="CHEBI:29105"/>
        <note>catalytic</note>
    </ligand>
</feature>
<dbReference type="NCBIfam" id="NF004064">
    <property type="entry name" value="PRK05578.1"/>
    <property type="match status" value="1"/>
</dbReference>
<evidence type="ECO:0000256" key="8">
    <source>
        <dbReference type="ARBA" id="ARBA00032005"/>
    </source>
</evidence>
<feature type="binding site" evidence="12">
    <location>
        <position position="97"/>
    </location>
    <ligand>
        <name>Zn(2+)</name>
        <dbReference type="ChEBI" id="CHEBI:29105"/>
        <note>catalytic</note>
    </ligand>
</feature>
<evidence type="ECO:0000256" key="12">
    <source>
        <dbReference type="PIRSR" id="PIRSR606262-3"/>
    </source>
</evidence>
<dbReference type="OrthoDB" id="414540at2759"/>
<dbReference type="AlphaFoldDB" id="A0A9D4GN14"/>